<name>A0A6J5EX79_9BURK</name>
<accession>A0A6J5EX79</accession>
<dbReference type="AlphaFoldDB" id="A0A6J5EX79"/>
<dbReference type="EMBL" id="CADIKF010000066">
    <property type="protein sequence ID" value="CAB3769832.1"/>
    <property type="molecule type" value="Genomic_DNA"/>
</dbReference>
<evidence type="ECO:0000313" key="2">
    <source>
        <dbReference type="EMBL" id="CAB3769832.1"/>
    </source>
</evidence>
<gene>
    <name evidence="2" type="ORF">LMG29739_05637</name>
</gene>
<dbReference type="RefSeq" id="WP_175114778.1">
    <property type="nucleotide sequence ID" value="NZ_CADIKF010000066.1"/>
</dbReference>
<evidence type="ECO:0000313" key="3">
    <source>
        <dbReference type="Proteomes" id="UP000494329"/>
    </source>
</evidence>
<sequence length="157" mass="17420">MQDILLIVDVQPSFAPPDWLVAGIRALAKRMPSVATVERHDESRTPFERQLGWHPARDDESLVATEAVFIKHGYLPPREMLDYLATRAPQRVLVCGMQTETCLLAAGFMLFDAGLSPTLVADLTVGSSLDRTGELGVSLWRHHFRQVTTVAQLGEQP</sequence>
<dbReference type="Proteomes" id="UP000494329">
    <property type="component" value="Unassembled WGS sequence"/>
</dbReference>
<keyword evidence="3" id="KW-1185">Reference proteome</keyword>
<organism evidence="2 3">
    <name type="scientific">Paraburkholderia solisilvae</name>
    <dbReference type="NCBI Taxonomy" id="624376"/>
    <lineage>
        <taxon>Bacteria</taxon>
        <taxon>Pseudomonadati</taxon>
        <taxon>Pseudomonadota</taxon>
        <taxon>Betaproteobacteria</taxon>
        <taxon>Burkholderiales</taxon>
        <taxon>Burkholderiaceae</taxon>
        <taxon>Paraburkholderia</taxon>
    </lineage>
</organism>
<evidence type="ECO:0000259" key="1">
    <source>
        <dbReference type="Pfam" id="PF00857"/>
    </source>
</evidence>
<dbReference type="SUPFAM" id="SSF52499">
    <property type="entry name" value="Isochorismatase-like hydrolases"/>
    <property type="match status" value="1"/>
</dbReference>
<dbReference type="Pfam" id="PF00857">
    <property type="entry name" value="Isochorismatase"/>
    <property type="match status" value="1"/>
</dbReference>
<reference evidence="2 3" key="1">
    <citation type="submission" date="2020-04" db="EMBL/GenBank/DDBJ databases">
        <authorList>
            <person name="De Canck E."/>
        </authorList>
    </citation>
    <scope>NUCLEOTIDE SEQUENCE [LARGE SCALE GENOMIC DNA]</scope>
    <source>
        <strain evidence="2 3">LMG 29739</strain>
    </source>
</reference>
<proteinExistence type="predicted"/>
<protein>
    <submittedName>
        <fullName evidence="2">IS66 family transposase ISPpu30</fullName>
    </submittedName>
</protein>
<dbReference type="InterPro" id="IPR000868">
    <property type="entry name" value="Isochorismatase-like_dom"/>
</dbReference>
<dbReference type="Gene3D" id="3.40.50.850">
    <property type="entry name" value="Isochorismatase-like"/>
    <property type="match status" value="1"/>
</dbReference>
<dbReference type="InterPro" id="IPR036380">
    <property type="entry name" value="Isochorismatase-like_sf"/>
</dbReference>
<feature type="domain" description="Isochorismatase-like" evidence="1">
    <location>
        <begin position="59"/>
        <end position="152"/>
    </location>
</feature>